<comment type="catalytic activity">
    <reaction evidence="15">
        <text>a di-trans,poly-cis-dolichyl beta-D-mannosyl phosphate + L-seryl-[protein] = 3-O-(alpha-D-mannosyl)-L-seryl-[protein] + a di-trans,poly-cis-dolichyl phosphate + H(+)</text>
        <dbReference type="Rhea" id="RHEA:17377"/>
        <dbReference type="Rhea" id="RHEA-COMP:9863"/>
        <dbReference type="Rhea" id="RHEA-COMP:13546"/>
        <dbReference type="Rhea" id="RHEA-COMP:19498"/>
        <dbReference type="Rhea" id="RHEA-COMP:19501"/>
        <dbReference type="ChEBI" id="CHEBI:15378"/>
        <dbReference type="ChEBI" id="CHEBI:29999"/>
        <dbReference type="ChEBI" id="CHEBI:57683"/>
        <dbReference type="ChEBI" id="CHEBI:58211"/>
        <dbReference type="ChEBI" id="CHEBI:137321"/>
        <dbReference type="EC" id="2.4.1.109"/>
    </reaction>
</comment>
<evidence type="ECO:0000256" key="2">
    <source>
        <dbReference type="ARBA" id="ARBA00004141"/>
    </source>
</evidence>
<dbReference type="KEGG" id="nlo:107218515"/>
<evidence type="ECO:0000256" key="9">
    <source>
        <dbReference type="ARBA" id="ARBA00022737"/>
    </source>
</evidence>
<dbReference type="GeneID" id="107218515"/>
<dbReference type="InterPro" id="IPR019734">
    <property type="entry name" value="TPR_rpt"/>
</dbReference>
<dbReference type="SUPFAM" id="SSF48452">
    <property type="entry name" value="TPR-like"/>
    <property type="match status" value="3"/>
</dbReference>
<dbReference type="Pfam" id="PF08409">
    <property type="entry name" value="TMTC_DUF1736"/>
    <property type="match status" value="1"/>
</dbReference>
<organism evidence="20">
    <name type="scientific">Neodiprion lecontei</name>
    <name type="common">Redheaded pine sawfly</name>
    <dbReference type="NCBI Taxonomy" id="441921"/>
    <lineage>
        <taxon>Eukaryota</taxon>
        <taxon>Metazoa</taxon>
        <taxon>Ecdysozoa</taxon>
        <taxon>Arthropoda</taxon>
        <taxon>Hexapoda</taxon>
        <taxon>Insecta</taxon>
        <taxon>Pterygota</taxon>
        <taxon>Neoptera</taxon>
        <taxon>Endopterygota</taxon>
        <taxon>Hymenoptera</taxon>
        <taxon>Tenthredinoidea</taxon>
        <taxon>Diprionidae</taxon>
        <taxon>Diprioninae</taxon>
        <taxon>Neodiprion</taxon>
    </lineage>
</organism>
<evidence type="ECO:0000313" key="19">
    <source>
        <dbReference type="Proteomes" id="UP000829291"/>
    </source>
</evidence>
<evidence type="ECO:0000256" key="4">
    <source>
        <dbReference type="ARBA" id="ARBA00004922"/>
    </source>
</evidence>
<feature type="transmembrane region" description="Helical" evidence="17">
    <location>
        <begin position="406"/>
        <end position="424"/>
    </location>
</feature>
<reference evidence="20" key="1">
    <citation type="submission" date="2025-08" db="UniProtKB">
        <authorList>
            <consortium name="RefSeq"/>
        </authorList>
    </citation>
    <scope>IDENTIFICATION</scope>
    <source>
        <tissue evidence="20">Thorax and Abdomen</tissue>
    </source>
</reference>
<evidence type="ECO:0000256" key="7">
    <source>
        <dbReference type="ARBA" id="ARBA00022679"/>
    </source>
</evidence>
<dbReference type="EC" id="2.4.1.109" evidence="6"/>
<comment type="catalytic activity">
    <reaction evidence="14">
        <text>a di-trans,poly-cis-dolichyl beta-D-mannosyl phosphate + L-threonyl-[protein] = 3-O-(alpha-D-mannosyl)-L-threonyl-[protein] + a di-trans,poly-cis-dolichyl phosphate + H(+)</text>
        <dbReference type="Rhea" id="RHEA:53396"/>
        <dbReference type="Rhea" id="RHEA-COMP:11060"/>
        <dbReference type="Rhea" id="RHEA-COMP:13547"/>
        <dbReference type="Rhea" id="RHEA-COMP:19498"/>
        <dbReference type="Rhea" id="RHEA-COMP:19501"/>
        <dbReference type="ChEBI" id="CHEBI:15378"/>
        <dbReference type="ChEBI" id="CHEBI:30013"/>
        <dbReference type="ChEBI" id="CHEBI:57683"/>
        <dbReference type="ChEBI" id="CHEBI:58211"/>
        <dbReference type="ChEBI" id="CHEBI:137323"/>
        <dbReference type="EC" id="2.4.1.109"/>
    </reaction>
</comment>
<evidence type="ECO:0000256" key="12">
    <source>
        <dbReference type="ARBA" id="ARBA00022989"/>
    </source>
</evidence>
<dbReference type="OrthoDB" id="66906at2759"/>
<dbReference type="InParanoid" id="A0A6J0BC97"/>
<feature type="repeat" description="TPR" evidence="16">
    <location>
        <begin position="598"/>
        <end position="631"/>
    </location>
</feature>
<evidence type="ECO:0000256" key="3">
    <source>
        <dbReference type="ARBA" id="ARBA00004240"/>
    </source>
</evidence>
<dbReference type="PROSITE" id="PS50005">
    <property type="entry name" value="TPR"/>
    <property type="match status" value="4"/>
</dbReference>
<name>A0A6J0BC97_NEOLC</name>
<dbReference type="GO" id="GO:0005783">
    <property type="term" value="C:endoplasmic reticulum"/>
    <property type="evidence" value="ECO:0007669"/>
    <property type="project" value="UniProtKB-SubCell"/>
</dbReference>
<feature type="transmembrane region" description="Helical" evidence="17">
    <location>
        <begin position="137"/>
        <end position="158"/>
    </location>
</feature>
<keyword evidence="12 17" id="KW-1133">Transmembrane helix</keyword>
<dbReference type="GO" id="GO:0004169">
    <property type="term" value="F:dolichyl-phosphate-mannose-protein mannosyltransferase activity"/>
    <property type="evidence" value="ECO:0007669"/>
    <property type="project" value="UniProtKB-EC"/>
</dbReference>
<keyword evidence="11" id="KW-0256">Endoplasmic reticulum</keyword>
<dbReference type="PANTHER" id="PTHR44395">
    <property type="match status" value="1"/>
</dbReference>
<dbReference type="InterPro" id="IPR011990">
    <property type="entry name" value="TPR-like_helical_dom_sf"/>
</dbReference>
<keyword evidence="8 17" id="KW-0812">Transmembrane</keyword>
<dbReference type="RefSeq" id="XP_015511896.2">
    <property type="nucleotide sequence ID" value="XM_015656410.2"/>
</dbReference>
<keyword evidence="19" id="KW-1185">Reference proteome</keyword>
<dbReference type="SMART" id="SM00028">
    <property type="entry name" value="TPR"/>
    <property type="match status" value="8"/>
</dbReference>
<comment type="pathway">
    <text evidence="4">Protein modification; protein glycosylation.</text>
</comment>
<comment type="function">
    <text evidence="1">Transfers mannosyl residues to the hydroxyl group of serine or threonine residues.</text>
</comment>
<protein>
    <recommendedName>
        <fullName evidence="6">dolichyl-phosphate-mannose--protein mannosyltransferase</fullName>
        <ecNumber evidence="6">2.4.1.109</ecNumber>
    </recommendedName>
</protein>
<feature type="transmembrane region" description="Helical" evidence="17">
    <location>
        <begin position="170"/>
        <end position="187"/>
    </location>
</feature>
<evidence type="ECO:0000256" key="15">
    <source>
        <dbReference type="ARBA" id="ARBA00045102"/>
    </source>
</evidence>
<dbReference type="Pfam" id="PF13414">
    <property type="entry name" value="TPR_11"/>
    <property type="match status" value="1"/>
</dbReference>
<dbReference type="Proteomes" id="UP000829291">
    <property type="component" value="Chromosome 6"/>
</dbReference>
<evidence type="ECO:0000256" key="5">
    <source>
        <dbReference type="ARBA" id="ARBA00007882"/>
    </source>
</evidence>
<feature type="transmembrane region" description="Helical" evidence="17">
    <location>
        <begin position="6"/>
        <end position="31"/>
    </location>
</feature>
<evidence type="ECO:0000313" key="20">
    <source>
        <dbReference type="RefSeq" id="XP_015511896.2"/>
    </source>
</evidence>
<dbReference type="PANTHER" id="PTHR44395:SF1">
    <property type="entry name" value="PROTEIN O-MANNOSYL-TRANSFERASE TMTC3"/>
    <property type="match status" value="1"/>
</dbReference>
<dbReference type="PROSITE" id="PS50293">
    <property type="entry name" value="TPR_REGION"/>
    <property type="match status" value="1"/>
</dbReference>
<evidence type="ECO:0000256" key="1">
    <source>
        <dbReference type="ARBA" id="ARBA00003582"/>
    </source>
</evidence>
<evidence type="ECO:0000259" key="18">
    <source>
        <dbReference type="Pfam" id="PF08409"/>
    </source>
</evidence>
<keyword evidence="10 16" id="KW-0802">TPR repeat</keyword>
<dbReference type="AlphaFoldDB" id="A0A6J0BC97"/>
<evidence type="ECO:0000256" key="8">
    <source>
        <dbReference type="ARBA" id="ARBA00022692"/>
    </source>
</evidence>
<feature type="repeat" description="TPR" evidence="16">
    <location>
        <begin position="481"/>
        <end position="514"/>
    </location>
</feature>
<dbReference type="UniPathway" id="UPA00378"/>
<dbReference type="InterPro" id="IPR013618">
    <property type="entry name" value="TMTC_DUF1736"/>
</dbReference>
<evidence type="ECO:0000256" key="11">
    <source>
        <dbReference type="ARBA" id="ARBA00022824"/>
    </source>
</evidence>
<evidence type="ECO:0000256" key="17">
    <source>
        <dbReference type="SAM" id="Phobius"/>
    </source>
</evidence>
<dbReference type="GO" id="GO:0016020">
    <property type="term" value="C:membrane"/>
    <property type="evidence" value="ECO:0007669"/>
    <property type="project" value="UniProtKB-SubCell"/>
</dbReference>
<comment type="subcellular location">
    <subcellularLocation>
        <location evidence="3">Endoplasmic reticulum</location>
    </subcellularLocation>
    <subcellularLocation>
        <location evidence="2">Membrane</location>
        <topology evidence="2">Multi-pass membrane protein</topology>
    </subcellularLocation>
</comment>
<keyword evidence="9" id="KW-0677">Repeat</keyword>
<evidence type="ECO:0000256" key="6">
    <source>
        <dbReference type="ARBA" id="ARBA00012839"/>
    </source>
</evidence>
<feature type="domain" description="DUF1736" evidence="18">
    <location>
        <begin position="260"/>
        <end position="331"/>
    </location>
</feature>
<keyword evidence="7" id="KW-0808">Transferase</keyword>
<feature type="transmembrane region" description="Helical" evidence="17">
    <location>
        <begin position="240"/>
        <end position="257"/>
    </location>
</feature>
<feature type="repeat" description="TPR" evidence="16">
    <location>
        <begin position="447"/>
        <end position="480"/>
    </location>
</feature>
<comment type="similarity">
    <text evidence="5">Belongs to the TMTC family.</text>
</comment>
<evidence type="ECO:0000256" key="13">
    <source>
        <dbReference type="ARBA" id="ARBA00023136"/>
    </source>
</evidence>
<evidence type="ECO:0000256" key="10">
    <source>
        <dbReference type="ARBA" id="ARBA00022803"/>
    </source>
</evidence>
<keyword evidence="13 17" id="KW-0472">Membrane</keyword>
<dbReference type="Pfam" id="PF13432">
    <property type="entry name" value="TPR_16"/>
    <property type="match status" value="1"/>
</dbReference>
<evidence type="ECO:0000256" key="16">
    <source>
        <dbReference type="PROSITE-ProRule" id="PRU00339"/>
    </source>
</evidence>
<gene>
    <name evidence="20" type="primary">LOC107218515</name>
</gene>
<feature type="transmembrane region" description="Helical" evidence="17">
    <location>
        <begin position="348"/>
        <end position="368"/>
    </location>
</feature>
<accession>A0A6J0BC97</accession>
<proteinExistence type="inferred from homology"/>
<feature type="repeat" description="TPR" evidence="16">
    <location>
        <begin position="564"/>
        <end position="597"/>
    </location>
</feature>
<feature type="transmembrane region" description="Helical" evidence="17">
    <location>
        <begin position="380"/>
        <end position="399"/>
    </location>
</feature>
<evidence type="ECO:0000256" key="14">
    <source>
        <dbReference type="ARBA" id="ARBA00045085"/>
    </source>
</evidence>
<sequence>MGVPARGAIAAMVAIAAFTVYLNSLGCGFVFDDISAIKDNRDLRPHTPLKNVFYNDFWGTPMHKEQSHKSYRPLCVLTFRWNYLIHQLDPMGYHLLNVLLHVGVCLLYFRMCLMFLPDPASFVSALLFAVHPIHTEAVTGVVGRAETLSSLFYLAAFITYTKSCKSKRSTGWRSLILSMLFVLTAMLCKEQGITATAVCVLYEIFVVQKVRALDIILAIKSALGGKKISPSWSGEGTKRLTALTLVTFCLLILRLQIMGSKLPVFTRFDNPASVAPSPARQFTYNYLASVNLRLLFLPIDLCCDWTMGTIPLIETLTDPRNLATIASHATLAGLLATAILTRSRQTSVVLIMSLAMMILPFLPASNLFFPVGFVIAERVLYAPSMGFCMLIGYGWGIISDKRYKKISLFLLITLLVAHSTKTYIRNYDWIDEYSIFMSGLKVNNRNAKLFNNVGHALESQGRFKEALNFFNMAVKVQGDDIGAHINVGRTYNHLKMFKEAEDAYLKAKSLLPKAKPGESYQARIAPNHLNVFVNLANLIAKNATRLEEADLLYRQAISMRADYTQAYINRGDVLIKLNRTKEAQEVYERALFYDSNNPDIYYNLGVVFLEQGKASQALAYLDKALEFDPEHEQALLNSAILLQELGRAELRKVARERLLKLLRKDSNNERVHFNLGMLAMDDRDSADAERWFRNAVALKEDFRSALFNLALLLADEQRPLEAAPFLNQLVRFHPDHVKGLILLGDIYINNIKDLDAAENCYRRILQLDPANIQGLHNLCVVMVERGKLGLAAQCLERAAALAPQQDYVHRHLAIVRARISRTPPEQRDTEIFDDSFWNSNKREGSYNSDPMGGEFLANPDTVFLNHASAVHSHTSSEPSIGDTLNNHMMHLKGPPKSTRMAKSVARDAKVNGQGDGQTSSQVTNVVESGADGVFDELLGTDVRDIEISQKLGSKLMTADGSTGEPVVKADQYNQSTTLPVKKHAGKIQQTKDSSVA</sequence>
<dbReference type="FunCoup" id="A0A6J0BC97">
    <property type="interactions" value="1039"/>
</dbReference>
<feature type="transmembrane region" description="Helical" evidence="17">
    <location>
        <begin position="95"/>
        <end position="117"/>
    </location>
</feature>
<dbReference type="Pfam" id="PF13181">
    <property type="entry name" value="TPR_8"/>
    <property type="match status" value="2"/>
</dbReference>
<dbReference type="Gene3D" id="1.25.40.10">
    <property type="entry name" value="Tetratricopeptide repeat domain"/>
    <property type="match status" value="4"/>
</dbReference>